<dbReference type="AlphaFoldDB" id="A0A0D2GAL4"/>
<keyword evidence="2" id="KW-1185">Reference proteome</keyword>
<sequence length="107" mass="12009">MDYPDSHAVVMAGVSDLHIMRFDQVFAKTGHVLLRHTAEGSHVGKPYNGIKATNRHAVWKRFKVSPRAGSRRPCRSNWAGLLVTESSDPGWNAKALAEPETSWRRKD</sequence>
<dbReference type="RefSeq" id="XP_013279673.1">
    <property type="nucleotide sequence ID" value="XM_013424219.1"/>
</dbReference>
<dbReference type="OrthoDB" id="21471at2759"/>
<dbReference type="Proteomes" id="UP000053029">
    <property type="component" value="Unassembled WGS sequence"/>
</dbReference>
<dbReference type="HOGENOM" id="CLU_175709_0_0_1"/>
<organism evidence="1 2">
    <name type="scientific">Fonsecaea pedrosoi CBS 271.37</name>
    <dbReference type="NCBI Taxonomy" id="1442368"/>
    <lineage>
        <taxon>Eukaryota</taxon>
        <taxon>Fungi</taxon>
        <taxon>Dikarya</taxon>
        <taxon>Ascomycota</taxon>
        <taxon>Pezizomycotina</taxon>
        <taxon>Eurotiomycetes</taxon>
        <taxon>Chaetothyriomycetidae</taxon>
        <taxon>Chaetothyriales</taxon>
        <taxon>Herpotrichiellaceae</taxon>
        <taxon>Fonsecaea</taxon>
    </lineage>
</organism>
<name>A0A0D2GAL4_9EURO</name>
<protein>
    <submittedName>
        <fullName evidence="1">Uncharacterized protein</fullName>
    </submittedName>
</protein>
<dbReference type="VEuPathDB" id="FungiDB:Z517_10610"/>
<proteinExistence type="predicted"/>
<dbReference type="EMBL" id="KN846975">
    <property type="protein sequence ID" value="KIW75865.1"/>
    <property type="molecule type" value="Genomic_DNA"/>
</dbReference>
<reference evidence="1 2" key="1">
    <citation type="submission" date="2015-01" db="EMBL/GenBank/DDBJ databases">
        <title>The Genome Sequence of Fonsecaea pedrosoi CBS 271.37.</title>
        <authorList>
            <consortium name="The Broad Institute Genomics Platform"/>
            <person name="Cuomo C."/>
            <person name="de Hoog S."/>
            <person name="Gorbushina A."/>
            <person name="Stielow B."/>
            <person name="Teixiera M."/>
            <person name="Abouelleil A."/>
            <person name="Chapman S.B."/>
            <person name="Priest M."/>
            <person name="Young S.K."/>
            <person name="Wortman J."/>
            <person name="Nusbaum C."/>
            <person name="Birren B."/>
        </authorList>
    </citation>
    <scope>NUCLEOTIDE SEQUENCE [LARGE SCALE GENOMIC DNA]</scope>
    <source>
        <strain evidence="1 2">CBS 271.37</strain>
    </source>
</reference>
<dbReference type="GeneID" id="25310100"/>
<gene>
    <name evidence="1" type="ORF">Z517_10610</name>
</gene>
<evidence type="ECO:0000313" key="1">
    <source>
        <dbReference type="EMBL" id="KIW75865.1"/>
    </source>
</evidence>
<evidence type="ECO:0000313" key="2">
    <source>
        <dbReference type="Proteomes" id="UP000053029"/>
    </source>
</evidence>
<accession>A0A0D2GAL4</accession>